<evidence type="ECO:0000259" key="4">
    <source>
        <dbReference type="Pfam" id="PF13472"/>
    </source>
</evidence>
<gene>
    <name evidence="5" type="ORF">J1902_06730</name>
</gene>
<sequence length="276" mass="27548">MKVLNARRRPLALAASVATVALAFGLSGAPAQAAPVSPLAEKQPEVYVALGDSYAAGTGGGTAVPSPLPPLDCKQTSQAYPALLDGTNLGCFGATTGQVAGIATLSAAVLGQATEVTITAGGNDAGVGAVTAFCVAAPFSPACAGAIAAVPGTLPDVQTNVADLVDYVQTLAPNADVVVTGYPRLFTVSGMDPSLQPLATQLNDMADKLNAAVKAGAAQAGVPFVDVTSRFNGHGIGSDAPWINFDGNPLNTDNFHPNAAGYNNGYRTAVNAALKK</sequence>
<proteinExistence type="predicted"/>
<dbReference type="InterPro" id="IPR036514">
    <property type="entry name" value="SGNH_hydro_sf"/>
</dbReference>
<dbReference type="SUPFAM" id="SSF52266">
    <property type="entry name" value="SGNH hydrolase"/>
    <property type="match status" value="1"/>
</dbReference>
<evidence type="ECO:0000256" key="3">
    <source>
        <dbReference type="SAM" id="SignalP"/>
    </source>
</evidence>
<keyword evidence="2" id="KW-1015">Disulfide bond</keyword>
<evidence type="ECO:0000313" key="5">
    <source>
        <dbReference type="EMBL" id="MBO1267679.1"/>
    </source>
</evidence>
<keyword evidence="6" id="KW-1185">Reference proteome</keyword>
<dbReference type="InterPro" id="IPR013830">
    <property type="entry name" value="SGNH_hydro"/>
</dbReference>
<feature type="signal peptide" evidence="3">
    <location>
        <begin position="1"/>
        <end position="33"/>
    </location>
</feature>
<dbReference type="Proteomes" id="UP000664164">
    <property type="component" value="Unassembled WGS sequence"/>
</dbReference>
<dbReference type="Gene3D" id="3.40.50.1110">
    <property type="entry name" value="SGNH hydrolase"/>
    <property type="match status" value="1"/>
</dbReference>
<feature type="domain" description="SGNH hydrolase-type esterase" evidence="4">
    <location>
        <begin position="49"/>
        <end position="262"/>
    </location>
</feature>
<feature type="active site" description="Nucleophile" evidence="1">
    <location>
        <position position="53"/>
    </location>
</feature>
<evidence type="ECO:0000256" key="1">
    <source>
        <dbReference type="PIRSR" id="PIRSR637460-1"/>
    </source>
</evidence>
<dbReference type="PANTHER" id="PTHR37981">
    <property type="entry name" value="LIPASE 2"/>
    <property type="match status" value="1"/>
</dbReference>
<dbReference type="RefSeq" id="WP_207615477.1">
    <property type="nucleotide sequence ID" value="NZ_JAFNLL010000012.1"/>
</dbReference>
<dbReference type="PANTHER" id="PTHR37981:SF1">
    <property type="entry name" value="SGNH HYDROLASE-TYPE ESTERASE DOMAIN-CONTAINING PROTEIN"/>
    <property type="match status" value="1"/>
</dbReference>
<feature type="disulfide bond" evidence="2">
    <location>
        <begin position="73"/>
        <end position="91"/>
    </location>
</feature>
<accession>A0A939HEE3</accession>
<dbReference type="PROSITE" id="PS51318">
    <property type="entry name" value="TAT"/>
    <property type="match status" value="1"/>
</dbReference>
<dbReference type="Pfam" id="PF13472">
    <property type="entry name" value="Lipase_GDSL_2"/>
    <property type="match status" value="1"/>
</dbReference>
<keyword evidence="3" id="KW-0732">Signal</keyword>
<name>A0A939HEE3_9MICC</name>
<comment type="caution">
    <text evidence="5">The sequence shown here is derived from an EMBL/GenBank/DDBJ whole genome shotgun (WGS) entry which is preliminary data.</text>
</comment>
<dbReference type="InterPro" id="IPR006311">
    <property type="entry name" value="TAT_signal"/>
</dbReference>
<dbReference type="InterPro" id="IPR037460">
    <property type="entry name" value="SEST-like"/>
</dbReference>
<organism evidence="5 6">
    <name type="scientific">Arthrobacter cavernae</name>
    <dbReference type="NCBI Taxonomy" id="2817681"/>
    <lineage>
        <taxon>Bacteria</taxon>
        <taxon>Bacillati</taxon>
        <taxon>Actinomycetota</taxon>
        <taxon>Actinomycetes</taxon>
        <taxon>Micrococcales</taxon>
        <taxon>Micrococcaceae</taxon>
        <taxon>Arthrobacter</taxon>
    </lineage>
</organism>
<reference evidence="5" key="1">
    <citation type="submission" date="2021-03" db="EMBL/GenBank/DDBJ databases">
        <title>A new species, PO-11, isolated from a karst cave deposit.</title>
        <authorList>
            <person name="Zhaoxiaoyong W."/>
        </authorList>
    </citation>
    <scope>NUCLEOTIDE SEQUENCE</scope>
    <source>
        <strain evidence="5">PO-11</strain>
    </source>
</reference>
<dbReference type="AlphaFoldDB" id="A0A939HEE3"/>
<protein>
    <submittedName>
        <fullName evidence="5">SGNH/GDSL hydrolase family protein</fullName>
    </submittedName>
</protein>
<evidence type="ECO:0000256" key="2">
    <source>
        <dbReference type="PIRSR" id="PIRSR637460-2"/>
    </source>
</evidence>
<keyword evidence="5" id="KW-0378">Hydrolase</keyword>
<evidence type="ECO:0000313" key="6">
    <source>
        <dbReference type="Proteomes" id="UP000664164"/>
    </source>
</evidence>
<feature type="chain" id="PRO_5038003089" evidence="3">
    <location>
        <begin position="34"/>
        <end position="276"/>
    </location>
</feature>
<feature type="active site" evidence="1">
    <location>
        <position position="256"/>
    </location>
</feature>
<dbReference type="GO" id="GO:0004806">
    <property type="term" value="F:triacylglycerol lipase activity"/>
    <property type="evidence" value="ECO:0007669"/>
    <property type="project" value="TreeGrafter"/>
</dbReference>
<feature type="disulfide bond" evidence="2">
    <location>
        <begin position="134"/>
        <end position="143"/>
    </location>
</feature>
<dbReference type="EMBL" id="JAFNLL010000012">
    <property type="protein sequence ID" value="MBO1267679.1"/>
    <property type="molecule type" value="Genomic_DNA"/>
</dbReference>
<dbReference type="CDD" id="cd01823">
    <property type="entry name" value="SEST_like"/>
    <property type="match status" value="1"/>
</dbReference>
<dbReference type="GO" id="GO:0019433">
    <property type="term" value="P:triglyceride catabolic process"/>
    <property type="evidence" value="ECO:0007669"/>
    <property type="project" value="TreeGrafter"/>
</dbReference>